<gene>
    <name evidence="1" type="ORF">F4820DRAFT_267802</name>
</gene>
<organism evidence="1 2">
    <name type="scientific">Hypoxylon rubiginosum</name>
    <dbReference type="NCBI Taxonomy" id="110542"/>
    <lineage>
        <taxon>Eukaryota</taxon>
        <taxon>Fungi</taxon>
        <taxon>Dikarya</taxon>
        <taxon>Ascomycota</taxon>
        <taxon>Pezizomycotina</taxon>
        <taxon>Sordariomycetes</taxon>
        <taxon>Xylariomycetidae</taxon>
        <taxon>Xylariales</taxon>
        <taxon>Hypoxylaceae</taxon>
        <taxon>Hypoxylon</taxon>
    </lineage>
</organism>
<protein>
    <submittedName>
        <fullName evidence="1">NAD(P)-binding protein</fullName>
    </submittedName>
</protein>
<dbReference type="EMBL" id="MU393463">
    <property type="protein sequence ID" value="KAI4866054.1"/>
    <property type="molecule type" value="Genomic_DNA"/>
</dbReference>
<reference evidence="1 2" key="1">
    <citation type="journal article" date="2022" name="New Phytol.">
        <title>Ecological generalism drives hyperdiversity of secondary metabolite gene clusters in xylarialean endophytes.</title>
        <authorList>
            <person name="Franco M.E.E."/>
            <person name="Wisecaver J.H."/>
            <person name="Arnold A.E."/>
            <person name="Ju Y.M."/>
            <person name="Slot J.C."/>
            <person name="Ahrendt S."/>
            <person name="Moore L.P."/>
            <person name="Eastman K.E."/>
            <person name="Scott K."/>
            <person name="Konkel Z."/>
            <person name="Mondo S.J."/>
            <person name="Kuo A."/>
            <person name="Hayes R.D."/>
            <person name="Haridas S."/>
            <person name="Andreopoulos B."/>
            <person name="Riley R."/>
            <person name="LaButti K."/>
            <person name="Pangilinan J."/>
            <person name="Lipzen A."/>
            <person name="Amirebrahimi M."/>
            <person name="Yan J."/>
            <person name="Adam C."/>
            <person name="Keymanesh K."/>
            <person name="Ng V."/>
            <person name="Louie K."/>
            <person name="Northen T."/>
            <person name="Drula E."/>
            <person name="Henrissat B."/>
            <person name="Hsieh H.M."/>
            <person name="Youens-Clark K."/>
            <person name="Lutzoni F."/>
            <person name="Miadlikowska J."/>
            <person name="Eastwood D.C."/>
            <person name="Hamelin R.C."/>
            <person name="Grigoriev I.V."/>
            <person name="U'Ren J.M."/>
        </authorList>
    </citation>
    <scope>NUCLEOTIDE SEQUENCE [LARGE SCALE GENOMIC DNA]</scope>
    <source>
        <strain evidence="1 2">CBS 119005</strain>
    </source>
</reference>
<name>A0ACB9Z4N5_9PEZI</name>
<evidence type="ECO:0000313" key="1">
    <source>
        <dbReference type="EMBL" id="KAI4866054.1"/>
    </source>
</evidence>
<keyword evidence="2" id="KW-1185">Reference proteome</keyword>
<accession>A0ACB9Z4N5</accession>
<proteinExistence type="predicted"/>
<comment type="caution">
    <text evidence="1">The sequence shown here is derived from an EMBL/GenBank/DDBJ whole genome shotgun (WGS) entry which is preliminary data.</text>
</comment>
<sequence>MSDYTLPLSGKTAIVTGASRGIGEGIAVELARRGATVLLSYVSPSSQARIQNVCQTIESLPHKPRVYAYRADLSTPDGPQLLIDALVEWSKGELRVDILVNNAGVEKVKSLAEQTIDDFSDVYNLNVRGPILLTKAVLPYLNSNGRIINLGSAGGRSGLKDLSLYCSSKAALEGLTRCWATELGGNGTTVNCVSPGPVQSDMLDNIPKDLVERMRAQTPVENRLGTVAEIANVVASLAGKDGAWITGQAISATGGWAMF</sequence>
<evidence type="ECO:0000313" key="2">
    <source>
        <dbReference type="Proteomes" id="UP001497700"/>
    </source>
</evidence>
<dbReference type="Proteomes" id="UP001497700">
    <property type="component" value="Unassembled WGS sequence"/>
</dbReference>